<dbReference type="InterPro" id="IPR029149">
    <property type="entry name" value="Creatin/AminoP/Spt16_N"/>
</dbReference>
<dbReference type="SUPFAM" id="SSF53092">
    <property type="entry name" value="Creatinase/prolidase N-terminal domain"/>
    <property type="match status" value="1"/>
</dbReference>
<dbReference type="Proteomes" id="UP000326202">
    <property type="component" value="Chromosome"/>
</dbReference>
<name>A0A5J6MLY9_9PROT</name>
<dbReference type="PANTHER" id="PTHR46112">
    <property type="entry name" value="AMINOPEPTIDASE"/>
    <property type="match status" value="1"/>
</dbReference>
<dbReference type="SUPFAM" id="SSF55920">
    <property type="entry name" value="Creatinase/aminopeptidase"/>
    <property type="match status" value="1"/>
</dbReference>
<keyword evidence="3" id="KW-0378">Hydrolase</keyword>
<dbReference type="InterPro" id="IPR050659">
    <property type="entry name" value="Peptidase_M24B"/>
</dbReference>
<dbReference type="Gene3D" id="3.40.350.10">
    <property type="entry name" value="Creatinase/prolidase N-terminal domain"/>
    <property type="match status" value="1"/>
</dbReference>
<accession>A0A5J6MLY9</accession>
<reference evidence="3 4" key="1">
    <citation type="submission" date="2019-08" db="EMBL/GenBank/DDBJ databases">
        <title>Hyperibacter terrae gen. nov., sp. nov. and Hyperibacter viscosus sp. nov., two new members in the family Rhodospirillaceae isolated from the rhizosphere of Hypericum perforatum.</title>
        <authorList>
            <person name="Noviana Z."/>
        </authorList>
    </citation>
    <scope>NUCLEOTIDE SEQUENCE [LARGE SCALE GENOMIC DNA]</scope>
    <source>
        <strain evidence="3 4">R5913</strain>
    </source>
</reference>
<feature type="domain" description="Creatinase N-terminal" evidence="2">
    <location>
        <begin position="23"/>
        <end position="166"/>
    </location>
</feature>
<dbReference type="EMBL" id="CP042906">
    <property type="protein sequence ID" value="QEX18231.1"/>
    <property type="molecule type" value="Genomic_DNA"/>
</dbReference>
<evidence type="ECO:0000313" key="3">
    <source>
        <dbReference type="EMBL" id="QEX18231.1"/>
    </source>
</evidence>
<dbReference type="RefSeq" id="WP_151178416.1">
    <property type="nucleotide sequence ID" value="NZ_CP042906.1"/>
</dbReference>
<evidence type="ECO:0000313" key="4">
    <source>
        <dbReference type="Proteomes" id="UP000326202"/>
    </source>
</evidence>
<keyword evidence="4" id="KW-1185">Reference proteome</keyword>
<dbReference type="GO" id="GO:0016787">
    <property type="term" value="F:hydrolase activity"/>
    <property type="evidence" value="ECO:0007669"/>
    <property type="project" value="UniProtKB-KW"/>
</dbReference>
<sequence length="403" mass="44647">MQDYLRKQIDWPQPFSGQEYADRLARVRNALQNAKLDAIYVTTPANLTWLTGYDMIWYHTRCLTGLLIRADSDHAVWFDSVGHTTIVSLTPTIKDVVWCRSENVTELVRLVVDEIGKRISDKSKIALEPWGYSPHADVMNAVKSGLESKGKTTSDASTLIERLRLVKSPDEIAVVRQAATLADNAMAAARDILAPGIMETEIEAAIMSSLMRQGGGYPGIRSMIGSGPRAGTHHSAATQRKVKKGDLVFVDFCSSLHRYHVNLNRTFTLGKPDSRWGDLMKASAGCVDKILASVKPGDPWSKVATVGEDYLVKHDIHKYIWWQGGYALGISVPPDWVGSFFADPLAGIDDQPLQPGMVFNYENQFDVWENWDGGSGAAYIETLLVTDRGLEVLSKLPRDLILV</sequence>
<evidence type="ECO:0000259" key="2">
    <source>
        <dbReference type="Pfam" id="PF01321"/>
    </source>
</evidence>
<organism evidence="3 4">
    <name type="scientific">Hypericibacter terrae</name>
    <dbReference type="NCBI Taxonomy" id="2602015"/>
    <lineage>
        <taxon>Bacteria</taxon>
        <taxon>Pseudomonadati</taxon>
        <taxon>Pseudomonadota</taxon>
        <taxon>Alphaproteobacteria</taxon>
        <taxon>Rhodospirillales</taxon>
        <taxon>Dongiaceae</taxon>
        <taxon>Hypericibacter</taxon>
    </lineage>
</organism>
<proteinExistence type="predicted"/>
<gene>
    <name evidence="3" type="ORF">FRZ44_35360</name>
</gene>
<dbReference type="Pfam" id="PF01321">
    <property type="entry name" value="Creatinase_N"/>
    <property type="match status" value="1"/>
</dbReference>
<dbReference type="CDD" id="cd01066">
    <property type="entry name" value="APP_MetAP"/>
    <property type="match status" value="1"/>
</dbReference>
<dbReference type="KEGG" id="htq:FRZ44_35360"/>
<dbReference type="PANTHER" id="PTHR46112:SF2">
    <property type="entry name" value="XAA-PRO AMINOPEPTIDASE P-RELATED"/>
    <property type="match status" value="1"/>
</dbReference>
<dbReference type="InterPro" id="IPR036005">
    <property type="entry name" value="Creatinase/aminopeptidase-like"/>
</dbReference>
<dbReference type="InterPro" id="IPR000587">
    <property type="entry name" value="Creatinase_N"/>
</dbReference>
<dbReference type="AlphaFoldDB" id="A0A5J6MLY9"/>
<evidence type="ECO:0000259" key="1">
    <source>
        <dbReference type="Pfam" id="PF00557"/>
    </source>
</evidence>
<protein>
    <submittedName>
        <fullName evidence="3">Ectoine hydrolase DoeA</fullName>
    </submittedName>
</protein>
<dbReference type="InterPro" id="IPR000994">
    <property type="entry name" value="Pept_M24"/>
</dbReference>
<dbReference type="OrthoDB" id="9761809at2"/>
<feature type="domain" description="Peptidase M24" evidence="1">
    <location>
        <begin position="175"/>
        <end position="387"/>
    </location>
</feature>
<dbReference type="Pfam" id="PF00557">
    <property type="entry name" value="Peptidase_M24"/>
    <property type="match status" value="1"/>
</dbReference>
<dbReference type="Gene3D" id="3.90.230.10">
    <property type="entry name" value="Creatinase/methionine aminopeptidase superfamily"/>
    <property type="match status" value="1"/>
</dbReference>